<evidence type="ECO:0000256" key="1">
    <source>
        <dbReference type="ARBA" id="ARBA00022801"/>
    </source>
</evidence>
<dbReference type="InterPro" id="IPR025293">
    <property type="entry name" value="YfiR/HmsC-like"/>
</dbReference>
<dbReference type="Gene3D" id="3.60.40.10">
    <property type="entry name" value="PPM-type phosphatase domain"/>
    <property type="match status" value="1"/>
</dbReference>
<proteinExistence type="predicted"/>
<evidence type="ECO:0000259" key="5">
    <source>
        <dbReference type="SMART" id="SM00331"/>
    </source>
</evidence>
<accession>A0A556N2X1</accession>
<dbReference type="SUPFAM" id="SSF81606">
    <property type="entry name" value="PP2C-like"/>
    <property type="match status" value="1"/>
</dbReference>
<keyword evidence="2" id="KW-0175">Coiled coil</keyword>
<dbReference type="InterPro" id="IPR001932">
    <property type="entry name" value="PPM-type_phosphatase-like_dom"/>
</dbReference>
<dbReference type="RefSeq" id="WP_246073824.1">
    <property type="nucleotide sequence ID" value="NZ_VLPL01000002.1"/>
</dbReference>
<dbReference type="SMART" id="SM00331">
    <property type="entry name" value="PP2C_SIG"/>
    <property type="match status" value="1"/>
</dbReference>
<keyword evidence="3" id="KW-0812">Transmembrane</keyword>
<feature type="chain" id="PRO_5022172037" evidence="4">
    <location>
        <begin position="32"/>
        <end position="595"/>
    </location>
</feature>
<comment type="caution">
    <text evidence="6">The sequence shown here is derived from an EMBL/GenBank/DDBJ whole genome shotgun (WGS) entry which is preliminary data.</text>
</comment>
<dbReference type="InterPro" id="IPR036457">
    <property type="entry name" value="PPM-type-like_dom_sf"/>
</dbReference>
<sequence>MNFISITGSFADRLKRLFVFLFLSSAFVSNASAQFSRSDESVATSIYPIMLNTSWENQSAFQVFQIGVLDSDTSFYSVLRKKYEGISFKGKKVSVVHFKNPETISPTQVLCVDKKFNKKIEKISHAIAGNNTLLVTNGCKDDDYAMVNFNGRLKKDDFTVNQENMEKAGLKLTNQFEQYMEGTVQWEELLSESTEKLEKEREKVAAKEETIKDQKAKINYQKMSLKEKVKMLDQQGTILEEQAEKLEDQSQAISDQEDILFEQKRSIEAQKGQINEQLQKLGMQRIILIMALVVLILILGIAYILYRSSVHRKKSIQELSEQHGIVSAQKNQIEKILFELTDSIRYALRIQNAVLPNEQTIRGTIPGDFFVMYKPKDIVSGDFFFVDRRGDWTLVAVADCTGHGVPGAFVSMLCISLLNEIVKQQEITRADIILNELRDKVIHSLQQKGIQGEQMDGMDISLLLINNKTYKCHWSGANNPLYIVSSKSKKLEELKPDKRPIAIYPDMKEFTNHELVANKGDIFYLFTDGYSDQFGGERGKKFMSRNFKNLLAENAHKPMSEQGEILDTTIEEWKSAYGAGLEQVDDITVLGIQIG</sequence>
<feature type="coiled-coil region" evidence="2">
    <location>
        <begin position="190"/>
        <end position="259"/>
    </location>
</feature>
<name>A0A556N2X1_9FLAO</name>
<feature type="signal peptide" evidence="4">
    <location>
        <begin position="1"/>
        <end position="31"/>
    </location>
</feature>
<dbReference type="Pfam" id="PF07228">
    <property type="entry name" value="SpoIIE"/>
    <property type="match status" value="1"/>
</dbReference>
<protein>
    <submittedName>
        <fullName evidence="6">DUF4154 domain-containing protein</fullName>
    </submittedName>
</protein>
<dbReference type="PANTHER" id="PTHR43156:SF9">
    <property type="entry name" value="HAMP DOMAIN-CONTAINING PROTEIN"/>
    <property type="match status" value="1"/>
</dbReference>
<dbReference type="EMBL" id="VLPL01000002">
    <property type="protein sequence ID" value="TSJ46512.1"/>
    <property type="molecule type" value="Genomic_DNA"/>
</dbReference>
<evidence type="ECO:0000256" key="3">
    <source>
        <dbReference type="SAM" id="Phobius"/>
    </source>
</evidence>
<dbReference type="PANTHER" id="PTHR43156">
    <property type="entry name" value="STAGE II SPORULATION PROTEIN E-RELATED"/>
    <property type="match status" value="1"/>
</dbReference>
<evidence type="ECO:0000256" key="4">
    <source>
        <dbReference type="SAM" id="SignalP"/>
    </source>
</evidence>
<keyword evidence="3" id="KW-0472">Membrane</keyword>
<evidence type="ECO:0000313" key="6">
    <source>
        <dbReference type="EMBL" id="TSJ46512.1"/>
    </source>
</evidence>
<keyword evidence="3" id="KW-1133">Transmembrane helix</keyword>
<keyword evidence="1" id="KW-0378">Hydrolase</keyword>
<evidence type="ECO:0000256" key="2">
    <source>
        <dbReference type="SAM" id="Coils"/>
    </source>
</evidence>
<dbReference type="AlphaFoldDB" id="A0A556N2X1"/>
<feature type="domain" description="PPM-type phosphatase" evidence="5">
    <location>
        <begin position="364"/>
        <end position="594"/>
    </location>
</feature>
<dbReference type="Pfam" id="PF13689">
    <property type="entry name" value="DUF4154"/>
    <property type="match status" value="1"/>
</dbReference>
<dbReference type="GO" id="GO:0016791">
    <property type="term" value="F:phosphatase activity"/>
    <property type="evidence" value="ECO:0007669"/>
    <property type="project" value="TreeGrafter"/>
</dbReference>
<gene>
    <name evidence="6" type="ORF">FO442_04955</name>
</gene>
<evidence type="ECO:0000313" key="7">
    <source>
        <dbReference type="Proteomes" id="UP000316008"/>
    </source>
</evidence>
<organism evidence="6 7">
    <name type="scientific">Fluviicola chungangensis</name>
    <dbReference type="NCBI Taxonomy" id="2597671"/>
    <lineage>
        <taxon>Bacteria</taxon>
        <taxon>Pseudomonadati</taxon>
        <taxon>Bacteroidota</taxon>
        <taxon>Flavobacteriia</taxon>
        <taxon>Flavobacteriales</taxon>
        <taxon>Crocinitomicaceae</taxon>
        <taxon>Fluviicola</taxon>
    </lineage>
</organism>
<feature type="transmembrane region" description="Helical" evidence="3">
    <location>
        <begin position="286"/>
        <end position="306"/>
    </location>
</feature>
<keyword evidence="7" id="KW-1185">Reference proteome</keyword>
<dbReference type="Proteomes" id="UP000316008">
    <property type="component" value="Unassembled WGS sequence"/>
</dbReference>
<keyword evidence="4" id="KW-0732">Signal</keyword>
<dbReference type="InterPro" id="IPR052016">
    <property type="entry name" value="Bact_Sigma-Reg"/>
</dbReference>
<reference evidence="6 7" key="1">
    <citation type="submission" date="2019-07" db="EMBL/GenBank/DDBJ databases">
        <authorList>
            <person name="Huq M.A."/>
        </authorList>
    </citation>
    <scope>NUCLEOTIDE SEQUENCE [LARGE SCALE GENOMIC DNA]</scope>
    <source>
        <strain evidence="6 7">MAH-3</strain>
    </source>
</reference>